<name>A0ABQ4WX60_9ASTR</name>
<dbReference type="EMBL" id="BQNB010009011">
    <property type="protein sequence ID" value="GJS57508.1"/>
    <property type="molecule type" value="Genomic_DNA"/>
</dbReference>
<evidence type="ECO:0000313" key="3">
    <source>
        <dbReference type="EMBL" id="GJS57508.1"/>
    </source>
</evidence>
<accession>A0ABQ4WX60</accession>
<keyword evidence="1" id="KW-0175">Coiled coil</keyword>
<evidence type="ECO:0000313" key="4">
    <source>
        <dbReference type="Proteomes" id="UP001151760"/>
    </source>
</evidence>
<feature type="region of interest" description="Disordered" evidence="2">
    <location>
        <begin position="251"/>
        <end position="276"/>
    </location>
</feature>
<reference evidence="3" key="1">
    <citation type="journal article" date="2022" name="Int. J. Mol. Sci.">
        <title>Draft Genome of Tanacetum Coccineum: Genomic Comparison of Closely Related Tanacetum-Family Plants.</title>
        <authorList>
            <person name="Yamashiro T."/>
            <person name="Shiraishi A."/>
            <person name="Nakayama K."/>
            <person name="Satake H."/>
        </authorList>
    </citation>
    <scope>NUCLEOTIDE SEQUENCE</scope>
</reference>
<feature type="coiled-coil region" evidence="1">
    <location>
        <begin position="23"/>
        <end position="74"/>
    </location>
</feature>
<evidence type="ECO:0000256" key="2">
    <source>
        <dbReference type="SAM" id="MobiDB-lite"/>
    </source>
</evidence>
<sequence>MEVIQAFFKEYDHIPPDEKCMALLLAEERFLKIKQAIEEEQNQPEVMQEFLLKLKNDLKILKRIQQEKKEMAAQSFTPYGNFSMIDREKVLQDIQTFLRKFSRIPFGTTPKVLLVAWDRFAEIKHALTDKQYQQEDIQELMSKIFQDRRPKAITPDEPTEEPDDSLIMGEEELNTIPEKDKSSVEDLVLILSGSKGIFDKICDEPSCDNDHFDAGSLLSLDIPITSPKIDFLPEKFTSELDFIDLIPSRMDEDDFDKEEDNCYDDDTSSDDDSFEDIDYVEASPPDSELIEALNDNPTPSSFSYSDNSFSDYTEEMRSGSTTSHADISLLEYDSFHFEIEPHQGDLSRVMENNDDSISFPEYASFHFDLYDVLSFPRPPPKPPDVKICLKFETDAAVKNDSNKLNKDDSFDPVGGEIIFQDVEDDDSFTFVI</sequence>
<keyword evidence="4" id="KW-1185">Reference proteome</keyword>
<reference evidence="3" key="2">
    <citation type="submission" date="2022-01" db="EMBL/GenBank/DDBJ databases">
        <authorList>
            <person name="Yamashiro T."/>
            <person name="Shiraishi A."/>
            <person name="Satake H."/>
            <person name="Nakayama K."/>
        </authorList>
    </citation>
    <scope>NUCLEOTIDE SEQUENCE</scope>
</reference>
<organism evidence="3 4">
    <name type="scientific">Tanacetum coccineum</name>
    <dbReference type="NCBI Taxonomy" id="301880"/>
    <lineage>
        <taxon>Eukaryota</taxon>
        <taxon>Viridiplantae</taxon>
        <taxon>Streptophyta</taxon>
        <taxon>Embryophyta</taxon>
        <taxon>Tracheophyta</taxon>
        <taxon>Spermatophyta</taxon>
        <taxon>Magnoliopsida</taxon>
        <taxon>eudicotyledons</taxon>
        <taxon>Gunneridae</taxon>
        <taxon>Pentapetalae</taxon>
        <taxon>asterids</taxon>
        <taxon>campanulids</taxon>
        <taxon>Asterales</taxon>
        <taxon>Asteraceae</taxon>
        <taxon>Asteroideae</taxon>
        <taxon>Anthemideae</taxon>
        <taxon>Anthemidinae</taxon>
        <taxon>Tanacetum</taxon>
    </lineage>
</organism>
<dbReference type="Proteomes" id="UP001151760">
    <property type="component" value="Unassembled WGS sequence"/>
</dbReference>
<proteinExistence type="predicted"/>
<evidence type="ECO:0000256" key="1">
    <source>
        <dbReference type="SAM" id="Coils"/>
    </source>
</evidence>
<gene>
    <name evidence="3" type="ORF">Tco_0652292</name>
</gene>
<comment type="caution">
    <text evidence="3">The sequence shown here is derived from an EMBL/GenBank/DDBJ whole genome shotgun (WGS) entry which is preliminary data.</text>
</comment>
<protein>
    <submittedName>
        <fullName evidence="3">Uncharacterized protein</fullName>
    </submittedName>
</protein>